<organism evidence="2 3">
    <name type="scientific">Diaporthe ampelina</name>
    <dbReference type="NCBI Taxonomy" id="1214573"/>
    <lineage>
        <taxon>Eukaryota</taxon>
        <taxon>Fungi</taxon>
        <taxon>Dikarya</taxon>
        <taxon>Ascomycota</taxon>
        <taxon>Pezizomycotina</taxon>
        <taxon>Sordariomycetes</taxon>
        <taxon>Sordariomycetidae</taxon>
        <taxon>Diaporthales</taxon>
        <taxon>Diaporthaceae</taxon>
        <taxon>Diaporthe</taxon>
    </lineage>
</organism>
<dbReference type="OrthoDB" id="5211520at2759"/>
<feature type="region of interest" description="Disordered" evidence="1">
    <location>
        <begin position="1"/>
        <end position="24"/>
    </location>
</feature>
<sequence length="159" mass="18507">MQHWRKSGQDRDNGPQDVTYPPLLWAPADKPKDWKIEFTDNAKEEAERYYHALKTQRKYAYRYFQAKPPMPMAWEPQGGDAWAKTARAKVESGNLFHSRHWSPVWMGFDLASIDAMLGMEAVEMTQDENDEYNDAFRTMAEMGTSLQGRDLRSEDILRG</sequence>
<reference evidence="2 3" key="2">
    <citation type="submission" date="2015-05" db="EMBL/GenBank/DDBJ databases">
        <authorList>
            <person name="Morales-Cruz A."/>
            <person name="Amrine K.C."/>
            <person name="Cantu D."/>
        </authorList>
    </citation>
    <scope>NUCLEOTIDE SEQUENCE [LARGE SCALE GENOMIC DNA]</scope>
    <source>
        <strain evidence="2">DA912</strain>
    </source>
</reference>
<keyword evidence="3" id="KW-1185">Reference proteome</keyword>
<evidence type="ECO:0000256" key="1">
    <source>
        <dbReference type="SAM" id="MobiDB-lite"/>
    </source>
</evidence>
<protein>
    <submittedName>
        <fullName evidence="2">Uncharacterized protein</fullName>
    </submittedName>
</protein>
<dbReference type="Proteomes" id="UP000034680">
    <property type="component" value="Unassembled WGS sequence"/>
</dbReference>
<dbReference type="EMBL" id="LCUC01000335">
    <property type="protein sequence ID" value="KKY32183.1"/>
    <property type="molecule type" value="Genomic_DNA"/>
</dbReference>
<accession>A0A0G2HAB7</accession>
<reference evidence="2 3" key="1">
    <citation type="submission" date="2015-05" db="EMBL/GenBank/DDBJ databases">
        <title>Distinctive expansion of gene families associated with plant cell wall degradation and secondary metabolism in the genomes of grapevine trunk pathogens.</title>
        <authorList>
            <person name="Lawrence D.P."/>
            <person name="Travadon R."/>
            <person name="Rolshausen P.E."/>
            <person name="Baumgartner K."/>
        </authorList>
    </citation>
    <scope>NUCLEOTIDE SEQUENCE [LARGE SCALE GENOMIC DNA]</scope>
    <source>
        <strain evidence="2">DA912</strain>
    </source>
</reference>
<dbReference type="AlphaFoldDB" id="A0A0G2HAB7"/>
<evidence type="ECO:0000313" key="2">
    <source>
        <dbReference type="EMBL" id="KKY32183.1"/>
    </source>
</evidence>
<evidence type="ECO:0000313" key="3">
    <source>
        <dbReference type="Proteomes" id="UP000034680"/>
    </source>
</evidence>
<name>A0A0G2HAB7_9PEZI</name>
<proteinExistence type="predicted"/>
<gene>
    <name evidence="2" type="ORF">UCDDA912_g07859</name>
</gene>
<comment type="caution">
    <text evidence="2">The sequence shown here is derived from an EMBL/GenBank/DDBJ whole genome shotgun (WGS) entry which is preliminary data.</text>
</comment>